<gene>
    <name evidence="2" type="ORF">HNR67_007217</name>
</gene>
<name>A0A7W7FZE6_9PSEU</name>
<feature type="region of interest" description="Disordered" evidence="1">
    <location>
        <begin position="914"/>
        <end position="933"/>
    </location>
</feature>
<evidence type="ECO:0000313" key="2">
    <source>
        <dbReference type="EMBL" id="MBB4681099.1"/>
    </source>
</evidence>
<evidence type="ECO:0000256" key="1">
    <source>
        <dbReference type="SAM" id="MobiDB-lite"/>
    </source>
</evidence>
<dbReference type="RefSeq" id="WP_185007420.1">
    <property type="nucleotide sequence ID" value="NZ_BAAAUI010000054.1"/>
</dbReference>
<evidence type="ECO:0000313" key="3">
    <source>
        <dbReference type="Proteomes" id="UP000533598"/>
    </source>
</evidence>
<dbReference type="InterPro" id="IPR011990">
    <property type="entry name" value="TPR-like_helical_dom_sf"/>
</dbReference>
<dbReference type="AlphaFoldDB" id="A0A7W7FZE6"/>
<dbReference type="Gene3D" id="1.25.40.10">
    <property type="entry name" value="Tetratricopeptide repeat domain"/>
    <property type="match status" value="1"/>
</dbReference>
<protein>
    <submittedName>
        <fullName evidence="2">Tetratricopeptide (TPR) repeat protein</fullName>
    </submittedName>
</protein>
<dbReference type="SUPFAM" id="SSF48452">
    <property type="entry name" value="TPR-like"/>
    <property type="match status" value="1"/>
</dbReference>
<dbReference type="EMBL" id="JACHMH010000001">
    <property type="protein sequence ID" value="MBB4681099.1"/>
    <property type="molecule type" value="Genomic_DNA"/>
</dbReference>
<dbReference type="Proteomes" id="UP000533598">
    <property type="component" value="Unassembled WGS sequence"/>
</dbReference>
<sequence>MSPEELEDKLRVSHDLPYGPARTAAVEEVIRHADALGLAELQYAARIFSLQAYRYGAEPAKTFVPFAWCLAAYDRGEGDRRFDHHLFWNFKGIVSALADFPEVPLAQTQAVLDDMERRYRLAGHGMNPVHQYREMLARHIGDRDTAAEQFRLWDASPRGELSDCVGCEPNGKINHLVWLGRDEDAVAAALPVLTGQLNCREQPHSIRTDLLLPYLRTGRLTEAAEAHRSAYRAVQHDRAELGLIAKHLVFCARTGNQPRGLDILTRHLGWLDEPSNPNAAMRFAAAGALLLTRVIEAGHPDTPVRRPAHRDRAAVDWPATALRDELADQALALAARFDARNGSTEQGDRIRATLAAETLVEHLPLSGPARAATRLSVATPPPVSYPDTPGDLADAAEAATHREDDEVAAALWARFDQVCPEPPPLLRARRLAATAQAGFDTDPDGAKHCLRESIALFAEHGEPVRAETSRSRLGLVHCYDGDGDTGLALLRAAVEALRTAGDEEALIRAESRLVDGHFRLDEDETAARLARELVQRTDGHPDRQLAADMLVLATHMELGLGEEGVPAALDLARRGLAVLRELAPAGALWQHLCTTGNLTAATGELEAGYTLLTEAFQAVDPVVRSYALHEAGRVAMAMERKADGYRHLTDAVAEALRHQVESLPRIRIDLAIAAMAMDLPEEAADAAEEAIAAIEDPDLLARAKFILADPYRVLGQHDSALALLDDVAAHCAAGDNVYGLAQMHGIAADILDELDRDAQSAQRHLAAAEALSRVEETLRELAHRRRAALSWHWAREPGQARAALATADQLATTLGQEPEEVFNRAILDYDAARILSAAEDLNPALARANAAAEQFRSLNGAEEPTLTADVLRGRLLVQLGRGEQAHPLLTAALARLPQDAPQREQIEALLTEIGPVAEEPEPPRSRWPWRNRG</sequence>
<accession>A0A7W7FZE6</accession>
<comment type="caution">
    <text evidence="2">The sequence shown here is derived from an EMBL/GenBank/DDBJ whole genome shotgun (WGS) entry which is preliminary data.</text>
</comment>
<proteinExistence type="predicted"/>
<reference evidence="2 3" key="1">
    <citation type="submission" date="2020-08" db="EMBL/GenBank/DDBJ databases">
        <title>Sequencing the genomes of 1000 actinobacteria strains.</title>
        <authorList>
            <person name="Klenk H.-P."/>
        </authorList>
    </citation>
    <scope>NUCLEOTIDE SEQUENCE [LARGE SCALE GENOMIC DNA]</scope>
    <source>
        <strain evidence="2 3">DSM 44230</strain>
    </source>
</reference>
<keyword evidence="3" id="KW-1185">Reference proteome</keyword>
<organism evidence="2 3">
    <name type="scientific">Crossiella cryophila</name>
    <dbReference type="NCBI Taxonomy" id="43355"/>
    <lineage>
        <taxon>Bacteria</taxon>
        <taxon>Bacillati</taxon>
        <taxon>Actinomycetota</taxon>
        <taxon>Actinomycetes</taxon>
        <taxon>Pseudonocardiales</taxon>
        <taxon>Pseudonocardiaceae</taxon>
        <taxon>Crossiella</taxon>
    </lineage>
</organism>